<reference evidence="9" key="3">
    <citation type="journal article" date="2014" name="BMC Genomics">
        <title>An improved genome of the model marine alga Ostreococcus tauri unfolds by assessing Illumina de novo assemblies.</title>
        <authorList>
            <person name="Blanc-Mathieu R."/>
            <person name="Verhelst B."/>
            <person name="Derelle E."/>
            <person name="Rombauts S."/>
            <person name="Bouget F.Y."/>
            <person name="Carre I."/>
            <person name="Chateau A."/>
            <person name="Eyre-Walker A."/>
            <person name="Grimsley N."/>
            <person name="Moreau H."/>
            <person name="Piegu B."/>
            <person name="Rivals E."/>
            <person name="Schackwitz W."/>
            <person name="Van de Peer Y."/>
            <person name="Piganeau G."/>
        </authorList>
    </citation>
    <scope>NUCLEOTIDE SEQUENCE</scope>
    <source>
        <strain evidence="9">RCC4221</strain>
    </source>
</reference>
<dbReference type="Pfam" id="PF13424">
    <property type="entry name" value="TPR_12"/>
    <property type="match status" value="1"/>
</dbReference>
<keyword evidence="6" id="KW-0131">Cell cycle</keyword>
<evidence type="ECO:0000256" key="2">
    <source>
        <dbReference type="ARBA" id="ARBA00022737"/>
    </source>
</evidence>
<dbReference type="FunCoup" id="Q5SCA1">
    <property type="interactions" value="1681"/>
</dbReference>
<dbReference type="GeneID" id="9834743"/>
<dbReference type="SUPFAM" id="SSF48452">
    <property type="entry name" value="TPR-like"/>
    <property type="match status" value="2"/>
</dbReference>
<dbReference type="PROSITE" id="PS50293">
    <property type="entry name" value="TPR_REGION"/>
    <property type="match status" value="2"/>
</dbReference>
<gene>
    <name evidence="8" type="primary">APC6</name>
    <name evidence="10" type="ORF">BE221DRAFT_62899</name>
    <name evidence="9" type="ORF">OT_ostta01g01000</name>
</gene>
<keyword evidence="11" id="KW-1185">Reference proteome</keyword>
<dbReference type="GO" id="GO:0031145">
    <property type="term" value="P:anaphase-promoting complex-dependent catabolic process"/>
    <property type="evidence" value="ECO:0007669"/>
    <property type="project" value="TreeGrafter"/>
</dbReference>
<accession>A0A1Y5I463</accession>
<dbReference type="KEGG" id="ota:OT_ostta01g01000"/>
<dbReference type="Proteomes" id="UP000009170">
    <property type="component" value="Unassembled WGS sequence"/>
</dbReference>
<dbReference type="PANTHER" id="PTHR12558">
    <property type="entry name" value="CELL DIVISION CYCLE 16,23,27"/>
    <property type="match status" value="1"/>
</dbReference>
<keyword evidence="5 7" id="KW-0802">TPR repeat</keyword>
<dbReference type="InterPro" id="IPR019734">
    <property type="entry name" value="TPR_rpt"/>
</dbReference>
<organism evidence="8">
    <name type="scientific">Ostreococcus tauri</name>
    <name type="common">Marine green alga</name>
    <dbReference type="NCBI Taxonomy" id="70448"/>
    <lineage>
        <taxon>Eukaryota</taxon>
        <taxon>Viridiplantae</taxon>
        <taxon>Chlorophyta</taxon>
        <taxon>Mamiellophyceae</taxon>
        <taxon>Mamiellales</taxon>
        <taxon>Bathycoccaceae</taxon>
        <taxon>Ostreococcus</taxon>
    </lineage>
</organism>
<evidence type="ECO:0000256" key="4">
    <source>
        <dbReference type="ARBA" id="ARBA00022786"/>
    </source>
</evidence>
<dbReference type="GO" id="GO:0051301">
    <property type="term" value="P:cell division"/>
    <property type="evidence" value="ECO:0007669"/>
    <property type="project" value="UniProtKB-KW"/>
</dbReference>
<protein>
    <submittedName>
        <fullName evidence="8">Anaphase promoting complex subunit 6/cell division cycle protein 16-like protein</fullName>
    </submittedName>
    <submittedName>
        <fullName evidence="9">Tetratricopeptide repeat</fullName>
    </submittedName>
</protein>
<reference evidence="9 11" key="2">
    <citation type="journal article" date="2006" name="Proc. Natl. Acad. Sci. U.S.A.">
        <title>Genome analysis of the smallest free-living eukaryote Ostreococcus tauri unveils many unique features.</title>
        <authorList>
            <person name="Derelle E."/>
            <person name="Ferraz C."/>
            <person name="Rombauts S."/>
            <person name="Rouze P."/>
            <person name="Worden A.Z."/>
            <person name="Robbens S."/>
            <person name="Partensky F."/>
            <person name="Degroeve S."/>
            <person name="Echeynie S."/>
            <person name="Cooke R."/>
            <person name="Saeys Y."/>
            <person name="Wuyts J."/>
            <person name="Jabbari K."/>
            <person name="Bowler C."/>
            <person name="Panaud O."/>
            <person name="Piegu B."/>
            <person name="Ball S.G."/>
            <person name="Ral J.-P."/>
            <person name="Bouget F.-Y."/>
            <person name="Piganeau G."/>
            <person name="De Baets B."/>
            <person name="Picard A."/>
            <person name="Delseny M."/>
            <person name="Demaille J."/>
            <person name="Van de Peer Y."/>
            <person name="Moreau H."/>
        </authorList>
    </citation>
    <scope>NUCLEOTIDE SEQUENCE [LARGE SCALE GENOMIC DNA]</scope>
    <source>
        <strain evidence="9 11">OTTH0595</strain>
    </source>
</reference>
<dbReference type="PANTHER" id="PTHR12558:SF9">
    <property type="entry name" value="CELL DIVISION CYCLE PROTEIN 16 HOMOLOG"/>
    <property type="match status" value="1"/>
</dbReference>
<evidence type="ECO:0000313" key="9">
    <source>
        <dbReference type="EMBL" id="CAL50012.1"/>
    </source>
</evidence>
<accession>A0A454Y3H3</accession>
<keyword evidence="4" id="KW-0833">Ubl conjugation pathway</keyword>
<reference evidence="8" key="1">
    <citation type="journal article" date="2005" name="Mol. Biol. Evol.">
        <title>Genome-wide analysis of core cell cycle genes in the unicellular green alga Ostreococcus tauri.</title>
        <authorList>
            <person name="Robbens S."/>
            <person name="Khadaroo B."/>
            <person name="Camasses A."/>
            <person name="Derelle E."/>
            <person name="Ferraz C."/>
            <person name="Inze D."/>
            <person name="Van de Peer Y."/>
            <person name="Moreau H."/>
        </authorList>
    </citation>
    <scope>NUCLEOTIDE SEQUENCE</scope>
</reference>
<dbReference type="Proteomes" id="UP000195557">
    <property type="component" value="Unassembled WGS sequence"/>
</dbReference>
<evidence type="ECO:0000313" key="10">
    <source>
        <dbReference type="EMBL" id="OUS42863.1"/>
    </source>
</evidence>
<evidence type="ECO:0000313" key="8">
    <source>
        <dbReference type="EMBL" id="AAV68615.1"/>
    </source>
</evidence>
<evidence type="ECO:0000256" key="3">
    <source>
        <dbReference type="ARBA" id="ARBA00022776"/>
    </source>
</evidence>
<dbReference type="Pfam" id="PF12895">
    <property type="entry name" value="ANAPC3"/>
    <property type="match status" value="1"/>
</dbReference>
<dbReference type="OMA" id="DPFHNNA"/>
<dbReference type="GO" id="GO:0005737">
    <property type="term" value="C:cytoplasm"/>
    <property type="evidence" value="ECO:0007669"/>
    <property type="project" value="TreeGrafter"/>
</dbReference>
<evidence type="ECO:0000256" key="6">
    <source>
        <dbReference type="ARBA" id="ARBA00023306"/>
    </source>
</evidence>
<dbReference type="Pfam" id="PF13432">
    <property type="entry name" value="TPR_16"/>
    <property type="match status" value="1"/>
</dbReference>
<keyword evidence="3" id="KW-0498">Mitosis</keyword>
<dbReference type="EMBL" id="KZ155838">
    <property type="protein sequence ID" value="OUS42863.1"/>
    <property type="molecule type" value="Genomic_DNA"/>
</dbReference>
<evidence type="ECO:0000256" key="7">
    <source>
        <dbReference type="PROSITE-ProRule" id="PRU00339"/>
    </source>
</evidence>
<dbReference type="GO" id="GO:0005680">
    <property type="term" value="C:anaphase-promoting complex"/>
    <property type="evidence" value="ECO:0007669"/>
    <property type="project" value="TreeGrafter"/>
</dbReference>
<dbReference type="RefSeq" id="XP_003074160.1">
    <property type="nucleotide sequence ID" value="XM_003074114.1"/>
</dbReference>
<dbReference type="GO" id="GO:0045842">
    <property type="term" value="P:positive regulation of mitotic metaphase/anaphase transition"/>
    <property type="evidence" value="ECO:0007669"/>
    <property type="project" value="TreeGrafter"/>
</dbReference>
<dbReference type="Gene3D" id="1.25.40.10">
    <property type="entry name" value="Tetratricopeptide repeat domain"/>
    <property type="match status" value="1"/>
</dbReference>
<dbReference type="STRING" id="70448.Q5SCA1"/>
<dbReference type="GO" id="GO:0016567">
    <property type="term" value="P:protein ubiquitination"/>
    <property type="evidence" value="ECO:0007669"/>
    <property type="project" value="TreeGrafter"/>
</dbReference>
<proteinExistence type="predicted"/>
<name>Q5SCA1_OSTTA</name>
<dbReference type="AlphaFoldDB" id="Q5SCA1"/>
<evidence type="ECO:0000256" key="1">
    <source>
        <dbReference type="ARBA" id="ARBA00022618"/>
    </source>
</evidence>
<dbReference type="PROSITE" id="PS50005">
    <property type="entry name" value="TPR"/>
    <property type="match status" value="3"/>
</dbReference>
<sequence>MVSSVDDALVQAREAAELYASNGSVASAVFHADKARTLSDGDARDVFALTELLVRDGQHARALGVLRASGLDLKLARGRLLAARCLHGMRSHEEAVRALDGGAEENSDDDARARYLALADGSPTDAAAMCALRGKAHEAMESRSKAVRAYEMALRFDPMCFEAFEALLATHLVNEHEERELVASLETNKANTWIKDVYAVMGNSREVHSELARGHVEGEEDGATTPEPSTSALDVLRYNGDVRVACARRMYQRGEFTACHSELRRQFEREPSRLNGLPLYLATLVELGKKNDLYLLSHSLVAEYPKKAVTWFAIGCYYMVTRQFDSARKYFSKATSIDPSFVQAWIGYGHAFAAQDESDQAMAAYRTATRLFSGTHIPVMSLGMEYQRTNNLSLAFQFFRKAFEMCDSDPLLFNEYGVLRYRQGNYEEAVENFERALDLAPKPVGSRWESLIVNLAQAFRKIGRYDEAIATFQSALLISPRNASTYAALAFTYQMKSRCSEPVSLGLAIEYYHKALSLRADDAFSQHHLELALIDQSAITIPRHQQVEWDTMFPKVEDINAVTPTFGIASSPQGGILFPTPSPHSFQGTPTFGQTPFSARVDRMDESVDMDQSVDMDESE</sequence>
<dbReference type="InterPro" id="IPR011990">
    <property type="entry name" value="TPR-like_helical_dom_sf"/>
</dbReference>
<dbReference type="OrthoDB" id="10006270at2759"/>
<dbReference type="EMBL" id="CAID01000001">
    <property type="protein sequence ID" value="CAL50012.1"/>
    <property type="molecule type" value="Genomic_DNA"/>
</dbReference>
<accession>Q5SCA1</accession>
<dbReference type="SMART" id="SM00028">
    <property type="entry name" value="TPR"/>
    <property type="match status" value="8"/>
</dbReference>
<keyword evidence="2" id="KW-0677">Repeat</keyword>
<feature type="repeat" description="TPR" evidence="7">
    <location>
        <begin position="308"/>
        <end position="341"/>
    </location>
</feature>
<keyword evidence="1 8" id="KW-0132">Cell division</keyword>
<feature type="repeat" description="TPR" evidence="7">
    <location>
        <begin position="410"/>
        <end position="443"/>
    </location>
</feature>
<reference evidence="10" key="4">
    <citation type="submission" date="2017-04" db="EMBL/GenBank/DDBJ databases">
        <title>Population genomics of picophytoplankton unveils novel chromosome hypervariability.</title>
        <authorList>
            <consortium name="DOE Joint Genome Institute"/>
            <person name="Blanc-Mathieu R."/>
            <person name="Krasovec M."/>
            <person name="Hebrard M."/>
            <person name="Yau S."/>
            <person name="Desgranges E."/>
            <person name="Martin J."/>
            <person name="Schackwitz W."/>
            <person name="Kuo A."/>
            <person name="Salin G."/>
            <person name="Donnadieu C."/>
            <person name="Desdevises Y."/>
            <person name="Sanchez-Ferandin S."/>
            <person name="Moreau H."/>
            <person name="Rivals E."/>
            <person name="Grigoriev I.V."/>
            <person name="Grimsley N."/>
            <person name="Eyre-Walker A."/>
            <person name="Piganeau G."/>
        </authorList>
    </citation>
    <scope>NUCLEOTIDE SEQUENCE [LARGE SCALE GENOMIC DNA]</scope>
    <source>
        <strain evidence="10">RCC 1115</strain>
    </source>
</reference>
<dbReference type="EMBL" id="AY675113">
    <property type="protein sequence ID" value="AAV68615.1"/>
    <property type="molecule type" value="Genomic_DNA"/>
</dbReference>
<evidence type="ECO:0000256" key="5">
    <source>
        <dbReference type="ARBA" id="ARBA00022803"/>
    </source>
</evidence>
<feature type="repeat" description="TPR" evidence="7">
    <location>
        <begin position="449"/>
        <end position="482"/>
    </location>
</feature>
<evidence type="ECO:0000313" key="11">
    <source>
        <dbReference type="Proteomes" id="UP000009170"/>
    </source>
</evidence>